<dbReference type="AlphaFoldDB" id="A0AA36AFZ9"/>
<protein>
    <submittedName>
        <fullName evidence="1">Uncharacterized protein</fullName>
    </submittedName>
</protein>
<gene>
    <name evidence="1" type="ORF">OCTVUL_1B031520</name>
</gene>
<name>A0AA36AFZ9_OCTVU</name>
<organism evidence="1 2">
    <name type="scientific">Octopus vulgaris</name>
    <name type="common">Common octopus</name>
    <dbReference type="NCBI Taxonomy" id="6645"/>
    <lineage>
        <taxon>Eukaryota</taxon>
        <taxon>Metazoa</taxon>
        <taxon>Spiralia</taxon>
        <taxon>Lophotrochozoa</taxon>
        <taxon>Mollusca</taxon>
        <taxon>Cephalopoda</taxon>
        <taxon>Coleoidea</taxon>
        <taxon>Octopodiformes</taxon>
        <taxon>Octopoda</taxon>
        <taxon>Incirrata</taxon>
        <taxon>Octopodidae</taxon>
        <taxon>Octopus</taxon>
    </lineage>
</organism>
<accession>A0AA36AFZ9</accession>
<evidence type="ECO:0000313" key="2">
    <source>
        <dbReference type="Proteomes" id="UP001162480"/>
    </source>
</evidence>
<sequence length="76" mass="8726">MTSNAGGKTSQLCYTQKICGEIVNLTRTADEENRTWYLHCNTRLLRNEYGNDSSMVYLHCNARLLRNEYGNDSSMV</sequence>
<dbReference type="Proteomes" id="UP001162480">
    <property type="component" value="Chromosome 1"/>
</dbReference>
<reference evidence="1" key="1">
    <citation type="submission" date="2023-08" db="EMBL/GenBank/DDBJ databases">
        <authorList>
            <person name="Alioto T."/>
            <person name="Alioto T."/>
            <person name="Gomez Garrido J."/>
        </authorList>
    </citation>
    <scope>NUCLEOTIDE SEQUENCE</scope>
</reference>
<keyword evidence="2" id="KW-1185">Reference proteome</keyword>
<dbReference type="EMBL" id="OX597814">
    <property type="protein sequence ID" value="CAI9714808.1"/>
    <property type="molecule type" value="Genomic_DNA"/>
</dbReference>
<evidence type="ECO:0000313" key="1">
    <source>
        <dbReference type="EMBL" id="CAI9714808.1"/>
    </source>
</evidence>
<proteinExistence type="predicted"/>